<dbReference type="Gene3D" id="2.30.30.40">
    <property type="entry name" value="SH3 Domains"/>
    <property type="match status" value="1"/>
</dbReference>
<dbReference type="AlphaFoldDB" id="A0A0K6HTD2"/>
<comment type="similarity">
    <text evidence="1">Belongs to the peptidase C40 family.</text>
</comment>
<dbReference type="Pfam" id="PF00877">
    <property type="entry name" value="NLPC_P60"/>
    <property type="match status" value="1"/>
</dbReference>
<accession>A0A0K6HTD2</accession>
<dbReference type="InterPro" id="IPR038765">
    <property type="entry name" value="Papain-like_cys_pep_sf"/>
</dbReference>
<dbReference type="EMBL" id="CYHE01000003">
    <property type="protein sequence ID" value="CUA94185.1"/>
    <property type="molecule type" value="Genomic_DNA"/>
</dbReference>
<dbReference type="RefSeq" id="WP_055454924.1">
    <property type="nucleotide sequence ID" value="NZ_CYHE01000003.1"/>
</dbReference>
<organism evidence="6 7">
    <name type="scientific">Pannonibacter indicus</name>
    <dbReference type="NCBI Taxonomy" id="466044"/>
    <lineage>
        <taxon>Bacteria</taxon>
        <taxon>Pseudomonadati</taxon>
        <taxon>Pseudomonadota</taxon>
        <taxon>Alphaproteobacteria</taxon>
        <taxon>Hyphomicrobiales</taxon>
        <taxon>Stappiaceae</taxon>
        <taxon>Pannonibacter</taxon>
    </lineage>
</organism>
<evidence type="ECO:0000256" key="4">
    <source>
        <dbReference type="ARBA" id="ARBA00022807"/>
    </source>
</evidence>
<dbReference type="Proteomes" id="UP000183900">
    <property type="component" value="Unassembled WGS sequence"/>
</dbReference>
<dbReference type="PANTHER" id="PTHR47053">
    <property type="entry name" value="MUREIN DD-ENDOPEPTIDASE MEPH-RELATED"/>
    <property type="match status" value="1"/>
</dbReference>
<feature type="domain" description="NlpC/P60" evidence="5">
    <location>
        <begin position="162"/>
        <end position="291"/>
    </location>
</feature>
<dbReference type="InterPro" id="IPR041382">
    <property type="entry name" value="SH3_16"/>
</dbReference>
<dbReference type="SUPFAM" id="SSF50044">
    <property type="entry name" value="SH3-domain"/>
    <property type="match status" value="1"/>
</dbReference>
<dbReference type="Pfam" id="PF18348">
    <property type="entry name" value="SH3_16"/>
    <property type="match status" value="1"/>
</dbReference>
<keyword evidence="4" id="KW-0788">Thiol protease</keyword>
<evidence type="ECO:0000313" key="6">
    <source>
        <dbReference type="EMBL" id="CUA94185.1"/>
    </source>
</evidence>
<reference evidence="7" key="1">
    <citation type="submission" date="2015-08" db="EMBL/GenBank/DDBJ databases">
        <authorList>
            <person name="Varghese N."/>
        </authorList>
    </citation>
    <scope>NUCLEOTIDE SEQUENCE [LARGE SCALE GENOMIC DNA]</scope>
    <source>
        <strain evidence="7">DSM 23407</strain>
    </source>
</reference>
<dbReference type="GO" id="GO:0008234">
    <property type="term" value="F:cysteine-type peptidase activity"/>
    <property type="evidence" value="ECO:0007669"/>
    <property type="project" value="UniProtKB-KW"/>
</dbReference>
<keyword evidence="2" id="KW-0645">Protease</keyword>
<dbReference type="Gene3D" id="3.90.1720.10">
    <property type="entry name" value="endopeptidase domain like (from Nostoc punctiforme)"/>
    <property type="match status" value="1"/>
</dbReference>
<sequence>MSDTLDRRRHPVRPDLAARTYEGRVSPRRLADGERMRIAADVVALRKEPRPDCGLDTQALHGETVMVYETTSEGWAWGQLDGDGYVGWLPSDALAPVEEATHVVRALRTFRYPGADLRLPALGHLSLGAKVRVLGQAETRGLAYALLSDGSAVVAGHLVPVGAIEPDWVAIAESLLGTPYLWGGKSSLGLDCSALIQLCASFAGYALPRDSDMQEAEAGERLDFTEGGPLPRDLRRGDLLFWRGHVGVLSSPTVLTHANGYTMTVSQEPLDAALARIGAKEYGALTSIRRL</sequence>
<evidence type="ECO:0000313" key="7">
    <source>
        <dbReference type="Proteomes" id="UP000183900"/>
    </source>
</evidence>
<name>A0A0K6HTD2_9HYPH</name>
<evidence type="ECO:0000256" key="1">
    <source>
        <dbReference type="ARBA" id="ARBA00007074"/>
    </source>
</evidence>
<dbReference type="InterPro" id="IPR051202">
    <property type="entry name" value="Peptidase_C40"/>
</dbReference>
<dbReference type="SUPFAM" id="SSF54001">
    <property type="entry name" value="Cysteine proteinases"/>
    <property type="match status" value="1"/>
</dbReference>
<evidence type="ECO:0000256" key="2">
    <source>
        <dbReference type="ARBA" id="ARBA00022670"/>
    </source>
</evidence>
<dbReference type="OrthoDB" id="9813368at2"/>
<dbReference type="PANTHER" id="PTHR47053:SF1">
    <property type="entry name" value="MUREIN DD-ENDOPEPTIDASE MEPH-RELATED"/>
    <property type="match status" value="1"/>
</dbReference>
<evidence type="ECO:0000259" key="5">
    <source>
        <dbReference type="PROSITE" id="PS51935"/>
    </source>
</evidence>
<dbReference type="GO" id="GO:0006508">
    <property type="term" value="P:proteolysis"/>
    <property type="evidence" value="ECO:0007669"/>
    <property type="project" value="UniProtKB-KW"/>
</dbReference>
<protein>
    <submittedName>
        <fullName evidence="6">NlpC/P60 family/Bacterial SH3 domain</fullName>
    </submittedName>
</protein>
<gene>
    <name evidence="6" type="ORF">Ga0061067_10377</name>
</gene>
<keyword evidence="7" id="KW-1185">Reference proteome</keyword>
<proteinExistence type="inferred from homology"/>
<dbReference type="InterPro" id="IPR000064">
    <property type="entry name" value="NLP_P60_dom"/>
</dbReference>
<keyword evidence="3" id="KW-0378">Hydrolase</keyword>
<dbReference type="PROSITE" id="PS51935">
    <property type="entry name" value="NLPC_P60"/>
    <property type="match status" value="1"/>
</dbReference>
<dbReference type="InterPro" id="IPR036028">
    <property type="entry name" value="SH3-like_dom_sf"/>
</dbReference>
<evidence type="ECO:0000256" key="3">
    <source>
        <dbReference type="ARBA" id="ARBA00022801"/>
    </source>
</evidence>